<evidence type="ECO:0000313" key="4">
    <source>
        <dbReference type="Proteomes" id="UP000322244"/>
    </source>
</evidence>
<accession>A0A5A7SA11</accession>
<dbReference type="Pfam" id="PF09299">
    <property type="entry name" value="Mu-transpos_C"/>
    <property type="match status" value="1"/>
</dbReference>
<name>A0A5A7SA11_9NOCA</name>
<feature type="domain" description="Integrase catalytic" evidence="2">
    <location>
        <begin position="256"/>
        <end position="485"/>
    </location>
</feature>
<evidence type="ECO:0000313" key="3">
    <source>
        <dbReference type="EMBL" id="KAA0021375.1"/>
    </source>
</evidence>
<feature type="region of interest" description="Disordered" evidence="1">
    <location>
        <begin position="620"/>
        <end position="689"/>
    </location>
</feature>
<dbReference type="AlphaFoldDB" id="A0A5A7SA11"/>
<dbReference type="Gene3D" id="3.30.420.10">
    <property type="entry name" value="Ribonuclease H-like superfamily/Ribonuclease H"/>
    <property type="match status" value="1"/>
</dbReference>
<gene>
    <name evidence="3" type="ORF">FOY51_19200</name>
</gene>
<dbReference type="RefSeq" id="WP_149431879.1">
    <property type="nucleotide sequence ID" value="NZ_VLNY01000010.1"/>
</dbReference>
<evidence type="ECO:0000256" key="1">
    <source>
        <dbReference type="SAM" id="MobiDB-lite"/>
    </source>
</evidence>
<dbReference type="InterPro" id="IPR012337">
    <property type="entry name" value="RNaseH-like_sf"/>
</dbReference>
<dbReference type="SUPFAM" id="SSF53098">
    <property type="entry name" value="Ribonuclease H-like"/>
    <property type="match status" value="1"/>
</dbReference>
<proteinExistence type="predicted"/>
<dbReference type="InterPro" id="IPR015378">
    <property type="entry name" value="Transposase-like_Mu_C"/>
</dbReference>
<dbReference type="InterPro" id="IPR036397">
    <property type="entry name" value="RNaseH_sf"/>
</dbReference>
<dbReference type="OrthoDB" id="52928at2"/>
<dbReference type="PROSITE" id="PS50994">
    <property type="entry name" value="INTEGRASE"/>
    <property type="match status" value="1"/>
</dbReference>
<dbReference type="InterPro" id="IPR001584">
    <property type="entry name" value="Integrase_cat-core"/>
</dbReference>
<dbReference type="EMBL" id="VLNY01000010">
    <property type="protein sequence ID" value="KAA0021375.1"/>
    <property type="molecule type" value="Genomic_DNA"/>
</dbReference>
<keyword evidence="4" id="KW-1185">Reference proteome</keyword>
<dbReference type="Proteomes" id="UP000322244">
    <property type="component" value="Unassembled WGS sequence"/>
</dbReference>
<dbReference type="GO" id="GO:0003676">
    <property type="term" value="F:nucleic acid binding"/>
    <property type="evidence" value="ECO:0007669"/>
    <property type="project" value="InterPro"/>
</dbReference>
<organism evidence="3 4">
    <name type="scientific">Antrihabitans cavernicola</name>
    <dbReference type="NCBI Taxonomy" id="2495913"/>
    <lineage>
        <taxon>Bacteria</taxon>
        <taxon>Bacillati</taxon>
        <taxon>Actinomycetota</taxon>
        <taxon>Actinomycetes</taxon>
        <taxon>Mycobacteriales</taxon>
        <taxon>Nocardiaceae</taxon>
        <taxon>Antrihabitans</taxon>
    </lineage>
</organism>
<sequence length="689" mass="75380">MSADSRRIRVGSRIRFGDTEYDVSGVDGTVVYLTTPGCAPLTVRAADLLTDRTFRVLSSERSRRIAPPPIFEQLPVEVRERALRLEHHITEILDGVPFDAPTGTLPRPEYCVLTTTLRQREVSKAAEMAASGEPIPLRSLQRMRQSYEAENVFGLVDKRLIRRSSALGRADERVVASVRRVLAANTEASSGSADRLRRAVERDLAEQYPGESVSMPSRPTFYRLLDRMAEARHATGSARTRRTLAKQPTGPFGSVVAVRPGELTQIDSTPLDVAIVLDDGVIGRVELTALVDVATRSIAAAVLRPTTKAVDAALLLAKAMTPEPMRPGWPEAIAMANSALPFQHMLAVDDRLRDAAARPVIVPETIVFDHGKVFVSNTFRSACRTLGVTIQPAHPDTPTDKGIVERTLGSVATLFAEKVTGYLGSSVERRGNNAEGQAAFSLVELQSLLDEWIVTCWQNRPHDGLRDPLSSKQMLTPNEKYAALLAVAGYVPAPLSGEDYIRLLPSVPRVINAYGVKIDHRVYDDEALNPLRGEKSGIAALGGRWAVHYDPYDVTRVWIRNRADDAWITAYWKQLRAVPQPFGQDAWNHARRVVAERGQQAPTEETITAAVDDLLDRAAAPSNAGRAASSRKGRRVAARTRATNSVASPIPPTEPVAGPALAEQDADDDIADVIPLPVFDPDKEAKSWW</sequence>
<dbReference type="GO" id="GO:0015074">
    <property type="term" value="P:DNA integration"/>
    <property type="evidence" value="ECO:0007669"/>
    <property type="project" value="InterPro"/>
</dbReference>
<evidence type="ECO:0000259" key="2">
    <source>
        <dbReference type="PROSITE" id="PS50994"/>
    </source>
</evidence>
<feature type="compositionally biased region" description="Basic and acidic residues" evidence="1">
    <location>
        <begin position="680"/>
        <end position="689"/>
    </location>
</feature>
<protein>
    <submittedName>
        <fullName evidence="3">DDE-type integrase/transposase/recombinase</fullName>
    </submittedName>
</protein>
<reference evidence="3 4" key="1">
    <citation type="submission" date="2019-07" db="EMBL/GenBank/DDBJ databases">
        <title>Rhodococcus cavernicolus sp. nov., isolated from a cave.</title>
        <authorList>
            <person name="Lee S.D."/>
        </authorList>
    </citation>
    <scope>NUCLEOTIDE SEQUENCE [LARGE SCALE GENOMIC DNA]</scope>
    <source>
        <strain evidence="3 4">C1-24</strain>
    </source>
</reference>
<comment type="caution">
    <text evidence="3">The sequence shown here is derived from an EMBL/GenBank/DDBJ whole genome shotgun (WGS) entry which is preliminary data.</text>
</comment>
<feature type="compositionally biased region" description="Basic residues" evidence="1">
    <location>
        <begin position="629"/>
        <end position="638"/>
    </location>
</feature>